<evidence type="ECO:0000259" key="1">
    <source>
        <dbReference type="Pfam" id="PF13173"/>
    </source>
</evidence>
<comment type="caution">
    <text evidence="2">The sequence shown here is derived from an EMBL/GenBank/DDBJ whole genome shotgun (WGS) entry which is preliminary data.</text>
</comment>
<dbReference type="PANTHER" id="PTHR43566">
    <property type="entry name" value="CONSERVED PROTEIN"/>
    <property type="match status" value="1"/>
</dbReference>
<evidence type="ECO:0000313" key="2">
    <source>
        <dbReference type="EMBL" id="MBP3191883.1"/>
    </source>
</evidence>
<dbReference type="InterPro" id="IPR027417">
    <property type="entry name" value="P-loop_NTPase"/>
</dbReference>
<accession>A0A8J7RKM0</accession>
<dbReference type="InterPro" id="IPR041682">
    <property type="entry name" value="AAA_14"/>
</dbReference>
<sequence length="108" mass="12122">MIPRTLQGLIEKKLFCGRAILLTGPRRSGKTTLIKNIIEPSQKEVLFFDGDDPTVRKVLEEPNTEELRTILGSASIIFIDEAQRIPGIGLTSKIITDQFKEKQLSENI</sequence>
<name>A0A8J7RKM0_9BACT</name>
<feature type="domain" description="AAA" evidence="1">
    <location>
        <begin position="18"/>
        <end position="101"/>
    </location>
</feature>
<dbReference type="AlphaFoldDB" id="A0A8J7RKM0"/>
<reference evidence="2" key="1">
    <citation type="submission" date="2021-02" db="EMBL/GenBank/DDBJ databases">
        <title>Natronogracilivirga saccharolytica gen. nov. sp. nov. a new anaerobic, haloalkiliphilic carbohydrate-fermenting bacterium from soda lake and proposing of Cyclonatronumiaceae fam. nov. in the phylum Balneolaeota.</title>
        <authorList>
            <person name="Zhilina T.N."/>
            <person name="Sorokin D.Y."/>
            <person name="Zavarzina D.G."/>
            <person name="Toshchakov S.V."/>
            <person name="Kublanov I.V."/>
        </authorList>
    </citation>
    <scope>NUCLEOTIDE SEQUENCE</scope>
    <source>
        <strain evidence="2">Z-1702</strain>
    </source>
</reference>
<protein>
    <submittedName>
        <fullName evidence="2">AAA family ATPase</fullName>
    </submittedName>
</protein>
<gene>
    <name evidence="2" type="ORF">NATSA_04310</name>
</gene>
<evidence type="ECO:0000313" key="3">
    <source>
        <dbReference type="Proteomes" id="UP000673975"/>
    </source>
</evidence>
<dbReference type="RefSeq" id="WP_210510728.1">
    <property type="nucleotide sequence ID" value="NZ_JAFIDN010000002.1"/>
</dbReference>
<dbReference type="Gene3D" id="3.40.50.300">
    <property type="entry name" value="P-loop containing nucleotide triphosphate hydrolases"/>
    <property type="match status" value="1"/>
</dbReference>
<keyword evidence="3" id="KW-1185">Reference proteome</keyword>
<dbReference type="EMBL" id="JAFIDN010000002">
    <property type="protein sequence ID" value="MBP3191883.1"/>
    <property type="molecule type" value="Genomic_DNA"/>
</dbReference>
<dbReference type="PANTHER" id="PTHR43566:SF2">
    <property type="entry name" value="DUF4143 DOMAIN-CONTAINING PROTEIN"/>
    <property type="match status" value="1"/>
</dbReference>
<proteinExistence type="predicted"/>
<dbReference type="Proteomes" id="UP000673975">
    <property type="component" value="Unassembled WGS sequence"/>
</dbReference>
<dbReference type="SUPFAM" id="SSF52540">
    <property type="entry name" value="P-loop containing nucleoside triphosphate hydrolases"/>
    <property type="match status" value="1"/>
</dbReference>
<dbReference type="Pfam" id="PF13173">
    <property type="entry name" value="AAA_14"/>
    <property type="match status" value="1"/>
</dbReference>
<organism evidence="2 3">
    <name type="scientific">Natronogracilivirga saccharolytica</name>
    <dbReference type="NCBI Taxonomy" id="2812953"/>
    <lineage>
        <taxon>Bacteria</taxon>
        <taxon>Pseudomonadati</taxon>
        <taxon>Balneolota</taxon>
        <taxon>Balneolia</taxon>
        <taxon>Balneolales</taxon>
        <taxon>Cyclonatronaceae</taxon>
        <taxon>Natronogracilivirga</taxon>
    </lineage>
</organism>